<dbReference type="SUPFAM" id="SSF55729">
    <property type="entry name" value="Acyl-CoA N-acyltransferases (Nat)"/>
    <property type="match status" value="1"/>
</dbReference>
<dbReference type="EMBL" id="CP049801">
    <property type="protein sequence ID" value="QIO06314.1"/>
    <property type="molecule type" value="Genomic_DNA"/>
</dbReference>
<accession>A0A6G8RWM5</accession>
<dbReference type="AlphaFoldDB" id="A0A6G8RWM5"/>
<gene>
    <name evidence="1" type="ORF">G8E00_10300</name>
</gene>
<evidence type="ECO:0000313" key="2">
    <source>
        <dbReference type="Proteomes" id="UP000502297"/>
    </source>
</evidence>
<proteinExistence type="predicted"/>
<organism evidence="1 2">
    <name type="scientific">Acinetobacter shaoyimingii</name>
    <dbReference type="NCBI Taxonomy" id="2715164"/>
    <lineage>
        <taxon>Bacteria</taxon>
        <taxon>Pseudomonadati</taxon>
        <taxon>Pseudomonadota</taxon>
        <taxon>Gammaproteobacteria</taxon>
        <taxon>Moraxellales</taxon>
        <taxon>Moraxellaceae</taxon>
        <taxon>Acinetobacter</taxon>
    </lineage>
</organism>
<keyword evidence="1" id="KW-0808">Transferase</keyword>
<dbReference type="RefSeq" id="WP_166009214.1">
    <property type="nucleotide sequence ID" value="NZ_CP049801.1"/>
</dbReference>
<reference evidence="1 2" key="1">
    <citation type="submission" date="2020-03" db="EMBL/GenBank/DDBJ databases">
        <authorList>
            <person name="Zhu W."/>
        </authorList>
    </citation>
    <scope>NUCLEOTIDE SEQUENCE [LARGE SCALE GENOMIC DNA]</scope>
    <source>
        <strain evidence="1 2">323-1</strain>
    </source>
</reference>
<dbReference type="InterPro" id="IPR016181">
    <property type="entry name" value="Acyl_CoA_acyltransferase"/>
</dbReference>
<name>A0A6G8RWM5_9GAMM</name>
<dbReference type="Proteomes" id="UP000502297">
    <property type="component" value="Chromosome"/>
</dbReference>
<dbReference type="GO" id="GO:0016740">
    <property type="term" value="F:transferase activity"/>
    <property type="evidence" value="ECO:0007669"/>
    <property type="project" value="UniProtKB-KW"/>
</dbReference>
<keyword evidence="2" id="KW-1185">Reference proteome</keyword>
<evidence type="ECO:0000313" key="1">
    <source>
        <dbReference type="EMBL" id="QIO06314.1"/>
    </source>
</evidence>
<dbReference type="KEGG" id="asha:G8E00_10300"/>
<protein>
    <submittedName>
        <fullName evidence="1">GNAT family N-acetyltransferase</fullName>
    </submittedName>
</protein>
<sequence>MEATLPNIVYRSESAPGFLMRDALLTDDEQLTALIAEAMPSNGMILSFDRAPSYFQATRTLYTQPEIKVLVMDDQPDRIIGMVNFGWKDCYINGQHSTIRYVADLRLRSKARGQNTLDIIVEYLYQNVPRESFYESVVLNDNLMARHVLHRPREKFPVPFMYDDITTYTISKVKPPASNLNLRIQTMDETWIERVNQFVDALKDDFNFLPTYDFNQLKEGNHHYWKGMQLSDFSVVLNPENEIVGLFGLWNQKSFKQTRVKKYSLSLKLLRPFYNAWAKQTGQLLLPKEQDSFDYLMLHSALCKPSNVEVYQYILYQAYIQMKQRNKNAFCTTLAHKDPRITAMKDVKAHVMHATHGLHSYETDAYQYFDQDKISYFEVGRI</sequence>